<keyword evidence="2" id="KW-1185">Reference proteome</keyword>
<gene>
    <name evidence="1" type="ORF">OCTVUL_1B023501</name>
</gene>
<dbReference type="EMBL" id="OX597816">
    <property type="protein sequence ID" value="CAI9719703.1"/>
    <property type="molecule type" value="Genomic_DNA"/>
</dbReference>
<reference evidence="1" key="1">
    <citation type="submission" date="2023-08" db="EMBL/GenBank/DDBJ databases">
        <authorList>
            <person name="Alioto T."/>
            <person name="Alioto T."/>
            <person name="Gomez Garrido J."/>
        </authorList>
    </citation>
    <scope>NUCLEOTIDE SEQUENCE</scope>
</reference>
<proteinExistence type="predicted"/>
<accession>A0AA36AP45</accession>
<evidence type="ECO:0000313" key="2">
    <source>
        <dbReference type="Proteomes" id="UP001162480"/>
    </source>
</evidence>
<dbReference type="AlphaFoldDB" id="A0AA36AP45"/>
<name>A0AA36AP45_OCTVU</name>
<sequence>MYIKEDGKIIFKNIEYNTEDFQLLDSLANQRENFALHVDGLTWRRNKNNVFCDFHICKYHYISLQFFL</sequence>
<dbReference type="Proteomes" id="UP001162480">
    <property type="component" value="Chromosome 3"/>
</dbReference>
<protein>
    <submittedName>
        <fullName evidence="1">Uncharacterized protein</fullName>
    </submittedName>
</protein>
<organism evidence="1 2">
    <name type="scientific">Octopus vulgaris</name>
    <name type="common">Common octopus</name>
    <dbReference type="NCBI Taxonomy" id="6645"/>
    <lineage>
        <taxon>Eukaryota</taxon>
        <taxon>Metazoa</taxon>
        <taxon>Spiralia</taxon>
        <taxon>Lophotrochozoa</taxon>
        <taxon>Mollusca</taxon>
        <taxon>Cephalopoda</taxon>
        <taxon>Coleoidea</taxon>
        <taxon>Octopodiformes</taxon>
        <taxon>Octopoda</taxon>
        <taxon>Incirrata</taxon>
        <taxon>Octopodidae</taxon>
        <taxon>Octopus</taxon>
    </lineage>
</organism>
<evidence type="ECO:0000313" key="1">
    <source>
        <dbReference type="EMBL" id="CAI9719703.1"/>
    </source>
</evidence>